<proteinExistence type="predicted"/>
<evidence type="ECO:0000256" key="1">
    <source>
        <dbReference type="SAM" id="MobiDB-lite"/>
    </source>
</evidence>
<accession>A0AAW2EFY2</accession>
<dbReference type="EMBL" id="JADYXP020000024">
    <property type="protein sequence ID" value="KAL0101284.1"/>
    <property type="molecule type" value="Genomic_DNA"/>
</dbReference>
<organism evidence="2 3">
    <name type="scientific">Cardiocondyla obscurior</name>
    <dbReference type="NCBI Taxonomy" id="286306"/>
    <lineage>
        <taxon>Eukaryota</taxon>
        <taxon>Metazoa</taxon>
        <taxon>Ecdysozoa</taxon>
        <taxon>Arthropoda</taxon>
        <taxon>Hexapoda</taxon>
        <taxon>Insecta</taxon>
        <taxon>Pterygota</taxon>
        <taxon>Neoptera</taxon>
        <taxon>Endopterygota</taxon>
        <taxon>Hymenoptera</taxon>
        <taxon>Apocrita</taxon>
        <taxon>Aculeata</taxon>
        <taxon>Formicoidea</taxon>
        <taxon>Formicidae</taxon>
        <taxon>Myrmicinae</taxon>
        <taxon>Cardiocondyla</taxon>
    </lineage>
</organism>
<evidence type="ECO:0000313" key="3">
    <source>
        <dbReference type="Proteomes" id="UP001430953"/>
    </source>
</evidence>
<feature type="region of interest" description="Disordered" evidence="1">
    <location>
        <begin position="35"/>
        <end position="64"/>
    </location>
</feature>
<protein>
    <submittedName>
        <fullName evidence="2">Uncharacterized protein</fullName>
    </submittedName>
</protein>
<keyword evidence="3" id="KW-1185">Reference proteome</keyword>
<reference evidence="2 3" key="1">
    <citation type="submission" date="2023-03" db="EMBL/GenBank/DDBJ databases">
        <title>High recombination rates correlate with genetic variation in Cardiocondyla obscurior ants.</title>
        <authorList>
            <person name="Errbii M."/>
        </authorList>
    </citation>
    <scope>NUCLEOTIDE SEQUENCE [LARGE SCALE GENOMIC DNA]</scope>
    <source>
        <strain evidence="2">Alpha-2009</strain>
        <tissue evidence="2">Whole body</tissue>
    </source>
</reference>
<dbReference type="AlphaFoldDB" id="A0AAW2EFY2"/>
<name>A0AAW2EFY2_9HYME</name>
<sequence length="64" mass="7280">MIHGERRNIQRCNARIRMNAQIALLDSLAREKLGESTSVKEGRVTERDARRPSVKDCSSDRKIG</sequence>
<gene>
    <name evidence="2" type="ORF">PUN28_018823</name>
</gene>
<dbReference type="Proteomes" id="UP001430953">
    <property type="component" value="Unassembled WGS sequence"/>
</dbReference>
<comment type="caution">
    <text evidence="2">The sequence shown here is derived from an EMBL/GenBank/DDBJ whole genome shotgun (WGS) entry which is preliminary data.</text>
</comment>
<evidence type="ECO:0000313" key="2">
    <source>
        <dbReference type="EMBL" id="KAL0101284.1"/>
    </source>
</evidence>